<dbReference type="AlphaFoldDB" id="A0AAD4N997"/>
<dbReference type="EC" id="2.7.10.2" evidence="9"/>
<evidence type="ECO:0000256" key="5">
    <source>
        <dbReference type="ARBA" id="ARBA00023137"/>
    </source>
</evidence>
<feature type="domain" description="SH2" evidence="11">
    <location>
        <begin position="12"/>
        <end position="110"/>
    </location>
</feature>
<proteinExistence type="inferred from homology"/>
<organism evidence="13 14">
    <name type="scientific">Ditylenchus destructor</name>
    <dbReference type="NCBI Taxonomy" id="166010"/>
    <lineage>
        <taxon>Eukaryota</taxon>
        <taxon>Metazoa</taxon>
        <taxon>Ecdysozoa</taxon>
        <taxon>Nematoda</taxon>
        <taxon>Chromadorea</taxon>
        <taxon>Rhabditida</taxon>
        <taxon>Tylenchina</taxon>
        <taxon>Tylenchomorpha</taxon>
        <taxon>Sphaerularioidea</taxon>
        <taxon>Anguinidae</taxon>
        <taxon>Anguininae</taxon>
        <taxon>Ditylenchus</taxon>
    </lineage>
</organism>
<dbReference type="InterPro" id="IPR000719">
    <property type="entry name" value="Prot_kinase_dom"/>
</dbReference>
<keyword evidence="5 9" id="KW-0829">Tyrosine-protein kinase</keyword>
<feature type="region of interest" description="Disordered" evidence="10">
    <location>
        <begin position="395"/>
        <end position="445"/>
    </location>
</feature>
<dbReference type="SMART" id="SM00219">
    <property type="entry name" value="TyrKc"/>
    <property type="match status" value="1"/>
</dbReference>
<dbReference type="PROSITE" id="PS00109">
    <property type="entry name" value="PROTEIN_KINASE_TYR"/>
    <property type="match status" value="1"/>
</dbReference>
<comment type="caution">
    <text evidence="13">The sequence shown here is derived from an EMBL/GenBank/DDBJ whole genome shotgun (WGS) entry which is preliminary data.</text>
</comment>
<dbReference type="Proteomes" id="UP001201812">
    <property type="component" value="Unassembled WGS sequence"/>
</dbReference>
<dbReference type="PROSITE" id="PS50001">
    <property type="entry name" value="SH2"/>
    <property type="match status" value="1"/>
</dbReference>
<accession>A0AAD4N997</accession>
<dbReference type="GO" id="GO:0004715">
    <property type="term" value="F:non-membrane spanning protein tyrosine kinase activity"/>
    <property type="evidence" value="ECO:0007669"/>
    <property type="project" value="UniProtKB-EC"/>
</dbReference>
<evidence type="ECO:0000256" key="6">
    <source>
        <dbReference type="ARBA" id="ARBA00051245"/>
    </source>
</evidence>
<dbReference type="FunFam" id="3.30.505.10:FF:000051">
    <property type="entry name" value="Tyrosine-protein kinase"/>
    <property type="match status" value="1"/>
</dbReference>
<comment type="catalytic activity">
    <reaction evidence="6 9">
        <text>L-tyrosyl-[protein] + ATP = O-phospho-L-tyrosyl-[protein] + ADP + H(+)</text>
        <dbReference type="Rhea" id="RHEA:10596"/>
        <dbReference type="Rhea" id="RHEA-COMP:10136"/>
        <dbReference type="Rhea" id="RHEA-COMP:20101"/>
        <dbReference type="ChEBI" id="CHEBI:15378"/>
        <dbReference type="ChEBI" id="CHEBI:30616"/>
        <dbReference type="ChEBI" id="CHEBI:46858"/>
        <dbReference type="ChEBI" id="CHEBI:61978"/>
        <dbReference type="ChEBI" id="CHEBI:456216"/>
        <dbReference type="EC" id="2.7.10.2"/>
    </reaction>
</comment>
<dbReference type="FunFam" id="3.30.200.20:FF:000518">
    <property type="entry name" value="Tyrosine-protein kinase"/>
    <property type="match status" value="1"/>
</dbReference>
<dbReference type="SUPFAM" id="SSF55550">
    <property type="entry name" value="SH2 domain"/>
    <property type="match status" value="1"/>
</dbReference>
<dbReference type="CDD" id="cd10361">
    <property type="entry name" value="SH2_Fps_family"/>
    <property type="match status" value="1"/>
</dbReference>
<protein>
    <recommendedName>
        <fullName evidence="9">Tyrosine-protein kinase</fullName>
        <ecNumber evidence="9">2.7.10.2</ecNumber>
    </recommendedName>
</protein>
<dbReference type="SUPFAM" id="SSF56112">
    <property type="entry name" value="Protein kinase-like (PK-like)"/>
    <property type="match status" value="1"/>
</dbReference>
<keyword evidence="7" id="KW-0727">SH2 domain</keyword>
<evidence type="ECO:0000259" key="12">
    <source>
        <dbReference type="PROSITE" id="PS50011"/>
    </source>
</evidence>
<dbReference type="PRINTS" id="PR00109">
    <property type="entry name" value="TYRKINASE"/>
</dbReference>
<evidence type="ECO:0000256" key="8">
    <source>
        <dbReference type="PROSITE-ProRule" id="PRU10141"/>
    </source>
</evidence>
<gene>
    <name evidence="13" type="ORF">DdX_07282</name>
</gene>
<dbReference type="CDD" id="cd00192">
    <property type="entry name" value="PTKc"/>
    <property type="match status" value="1"/>
</dbReference>
<evidence type="ECO:0000256" key="10">
    <source>
        <dbReference type="SAM" id="MobiDB-lite"/>
    </source>
</evidence>
<keyword evidence="4 8" id="KW-0067">ATP-binding</keyword>
<dbReference type="PANTHER" id="PTHR24418">
    <property type="entry name" value="TYROSINE-PROTEIN KINASE"/>
    <property type="match status" value="1"/>
</dbReference>
<dbReference type="PROSITE" id="PS50011">
    <property type="entry name" value="PROTEIN_KINASE_DOM"/>
    <property type="match status" value="1"/>
</dbReference>
<keyword evidence="3 9" id="KW-0418">Kinase</keyword>
<comment type="similarity">
    <text evidence="9">Belongs to the protein kinase superfamily. Tyr protein kinase family.</text>
</comment>
<dbReference type="InterPro" id="IPR020635">
    <property type="entry name" value="Tyr_kinase_cat_dom"/>
</dbReference>
<dbReference type="InterPro" id="IPR035849">
    <property type="entry name" value="Fes/Fps/Fer_SH2"/>
</dbReference>
<evidence type="ECO:0000256" key="4">
    <source>
        <dbReference type="ARBA" id="ARBA00022840"/>
    </source>
</evidence>
<feature type="domain" description="Protein kinase" evidence="12">
    <location>
        <begin position="122"/>
        <end position="377"/>
    </location>
</feature>
<dbReference type="InterPro" id="IPR050198">
    <property type="entry name" value="Non-receptor_tyrosine_kinases"/>
</dbReference>
<feature type="compositionally biased region" description="Polar residues" evidence="10">
    <location>
        <begin position="433"/>
        <end position="445"/>
    </location>
</feature>
<evidence type="ECO:0000256" key="3">
    <source>
        <dbReference type="ARBA" id="ARBA00022777"/>
    </source>
</evidence>
<dbReference type="GO" id="GO:0005524">
    <property type="term" value="F:ATP binding"/>
    <property type="evidence" value="ECO:0007669"/>
    <property type="project" value="UniProtKB-UniRule"/>
</dbReference>
<dbReference type="InterPro" id="IPR011009">
    <property type="entry name" value="Kinase-like_dom_sf"/>
</dbReference>
<dbReference type="EMBL" id="JAKKPZ010000010">
    <property type="protein sequence ID" value="KAI1716245.1"/>
    <property type="molecule type" value="Genomic_DNA"/>
</dbReference>
<dbReference type="SMART" id="SM00252">
    <property type="entry name" value="SH2"/>
    <property type="match status" value="1"/>
</dbReference>
<feature type="compositionally biased region" description="Basic residues" evidence="10">
    <location>
        <begin position="423"/>
        <end position="432"/>
    </location>
</feature>
<evidence type="ECO:0000313" key="14">
    <source>
        <dbReference type="Proteomes" id="UP001201812"/>
    </source>
</evidence>
<dbReference type="Pfam" id="PF07714">
    <property type="entry name" value="PK_Tyr_Ser-Thr"/>
    <property type="match status" value="1"/>
</dbReference>
<dbReference type="InterPro" id="IPR001245">
    <property type="entry name" value="Ser-Thr/Tyr_kinase_cat_dom"/>
</dbReference>
<dbReference type="Gene3D" id="1.10.510.10">
    <property type="entry name" value="Transferase(Phosphotransferase) domain 1"/>
    <property type="match status" value="1"/>
</dbReference>
<evidence type="ECO:0000256" key="1">
    <source>
        <dbReference type="ARBA" id="ARBA00022679"/>
    </source>
</evidence>
<sequence length="445" mass="50540">MAEDQTIYNAPYYHGLLPREDIRVMLKRNGDFLVRTTEPKPGQPRCFVLSAMFDEKLEEAGVKHYVIQTRNGQYVIERFAFARITEMVNWHLTKQEPISKDSIVSLKTPIIRQSWELSHDDIQITKKLGEGAFGEVSLGTLRRSSGETVNVAIKQAKLENMTKEQIKEITREARLMRRFDHPNVVKLYGVAAGREPLMLVLELADKGSLDSYLQKNETSVTQKVEMCMGAAWGVEYLHSKNVIHRDIAARNCLYSEEKVKISDFGLTQEGTVYAMDPKSRVPIRWLSPETLRTAMYSQKSDAYAFGILCWEIFSNGIEPYPGITVAEVNIKVKDGYRMSMPTGCPPEMWTLIHDHCWVDSPNDRWSMTQVTKRLEQITNLPRPKGDQNAVTEALESTMPPPHFDGTSSKLARKSTKNAEGRSFKKGKPKKRQQSSTGPPKSNAPR</sequence>
<dbReference type="Gene3D" id="3.30.505.10">
    <property type="entry name" value="SH2 domain"/>
    <property type="match status" value="1"/>
</dbReference>
<reference evidence="13" key="1">
    <citation type="submission" date="2022-01" db="EMBL/GenBank/DDBJ databases">
        <title>Genome Sequence Resource for Two Populations of Ditylenchus destructor, the Migratory Endoparasitic Phytonematode.</title>
        <authorList>
            <person name="Zhang H."/>
            <person name="Lin R."/>
            <person name="Xie B."/>
        </authorList>
    </citation>
    <scope>NUCLEOTIDE SEQUENCE</scope>
    <source>
        <strain evidence="13">BazhouSP</strain>
    </source>
</reference>
<dbReference type="InterPro" id="IPR017441">
    <property type="entry name" value="Protein_kinase_ATP_BS"/>
</dbReference>
<evidence type="ECO:0000256" key="2">
    <source>
        <dbReference type="ARBA" id="ARBA00022741"/>
    </source>
</evidence>
<evidence type="ECO:0000256" key="7">
    <source>
        <dbReference type="PROSITE-ProRule" id="PRU00191"/>
    </source>
</evidence>
<dbReference type="InterPro" id="IPR036860">
    <property type="entry name" value="SH2_dom_sf"/>
</dbReference>
<keyword evidence="2 8" id="KW-0547">Nucleotide-binding</keyword>
<name>A0AAD4N997_9BILA</name>
<evidence type="ECO:0000259" key="11">
    <source>
        <dbReference type="PROSITE" id="PS50001"/>
    </source>
</evidence>
<keyword evidence="14" id="KW-1185">Reference proteome</keyword>
<dbReference type="PROSITE" id="PS00107">
    <property type="entry name" value="PROTEIN_KINASE_ATP"/>
    <property type="match status" value="1"/>
</dbReference>
<feature type="binding site" evidence="8">
    <location>
        <position position="154"/>
    </location>
    <ligand>
        <name>ATP</name>
        <dbReference type="ChEBI" id="CHEBI:30616"/>
    </ligand>
</feature>
<evidence type="ECO:0000256" key="9">
    <source>
        <dbReference type="RuleBase" id="RU362096"/>
    </source>
</evidence>
<dbReference type="InterPro" id="IPR008266">
    <property type="entry name" value="Tyr_kinase_AS"/>
</dbReference>
<evidence type="ECO:0000313" key="13">
    <source>
        <dbReference type="EMBL" id="KAI1716245.1"/>
    </source>
</evidence>
<dbReference type="Pfam" id="PF00017">
    <property type="entry name" value="SH2"/>
    <property type="match status" value="1"/>
</dbReference>
<dbReference type="InterPro" id="IPR000980">
    <property type="entry name" value="SH2"/>
</dbReference>
<keyword evidence="1 9" id="KW-0808">Transferase</keyword>